<keyword evidence="3" id="KW-1185">Reference proteome</keyword>
<dbReference type="GO" id="GO:0016491">
    <property type="term" value="F:oxidoreductase activity"/>
    <property type="evidence" value="ECO:0007669"/>
    <property type="project" value="InterPro"/>
</dbReference>
<sequence>MIKPRTKVPELELDLINDTKWSLADQNPDNYSLLVFYRGLHCPVCKKYLEDLTTRLDDFVKRGVNVIAISGDSEERAKKTGDQWKIPSLPVGYALSMDEARNWGLFVSEGISDKEPEKFSEPGVFLVKPDRTLYFSAVQTMPFARPSFKDILNAIDYIQKEEYPARGEA</sequence>
<protein>
    <submittedName>
        <fullName evidence="2">Peroxiredoxin</fullName>
    </submittedName>
</protein>
<proteinExistence type="predicted"/>
<evidence type="ECO:0000259" key="1">
    <source>
        <dbReference type="PROSITE" id="PS51352"/>
    </source>
</evidence>
<dbReference type="Gene3D" id="3.40.30.10">
    <property type="entry name" value="Glutaredoxin"/>
    <property type="match status" value="1"/>
</dbReference>
<feature type="domain" description="Thioredoxin" evidence="1">
    <location>
        <begin position="2"/>
        <end position="160"/>
    </location>
</feature>
<accession>A0A5S5BYA1</accession>
<name>A0A5S5BYA1_9FLAO</name>
<dbReference type="RefSeq" id="WP_148783031.1">
    <property type="nucleotide sequence ID" value="NZ_VNHU01000007.1"/>
</dbReference>
<organism evidence="2 3">
    <name type="scientific">Aquimarina intermedia</name>
    <dbReference type="NCBI Taxonomy" id="350814"/>
    <lineage>
        <taxon>Bacteria</taxon>
        <taxon>Pseudomonadati</taxon>
        <taxon>Bacteroidota</taxon>
        <taxon>Flavobacteriia</taxon>
        <taxon>Flavobacteriales</taxon>
        <taxon>Flavobacteriaceae</taxon>
        <taxon>Aquimarina</taxon>
    </lineage>
</organism>
<dbReference type="EMBL" id="VNHU01000007">
    <property type="protein sequence ID" value="TYP72145.1"/>
    <property type="molecule type" value="Genomic_DNA"/>
</dbReference>
<evidence type="ECO:0000313" key="2">
    <source>
        <dbReference type="EMBL" id="TYP72145.1"/>
    </source>
</evidence>
<dbReference type="OrthoDB" id="9809746at2"/>
<comment type="caution">
    <text evidence="2">The sequence shown here is derived from an EMBL/GenBank/DDBJ whole genome shotgun (WGS) entry which is preliminary data.</text>
</comment>
<dbReference type="GO" id="GO:0016209">
    <property type="term" value="F:antioxidant activity"/>
    <property type="evidence" value="ECO:0007669"/>
    <property type="project" value="InterPro"/>
</dbReference>
<dbReference type="Proteomes" id="UP000324376">
    <property type="component" value="Unassembled WGS sequence"/>
</dbReference>
<evidence type="ECO:0000313" key="3">
    <source>
        <dbReference type="Proteomes" id="UP000324376"/>
    </source>
</evidence>
<reference evidence="2 3" key="1">
    <citation type="submission" date="2019-07" db="EMBL/GenBank/DDBJ databases">
        <title>Genomic Encyclopedia of Archaeal and Bacterial Type Strains, Phase II (KMG-II): from individual species to whole genera.</title>
        <authorList>
            <person name="Goeker M."/>
        </authorList>
    </citation>
    <scope>NUCLEOTIDE SEQUENCE [LARGE SCALE GENOMIC DNA]</scope>
    <source>
        <strain evidence="2 3">DSM 17527</strain>
    </source>
</reference>
<dbReference type="InterPro" id="IPR013766">
    <property type="entry name" value="Thioredoxin_domain"/>
</dbReference>
<gene>
    <name evidence="2" type="ORF">BD809_10729</name>
</gene>
<dbReference type="Pfam" id="PF00578">
    <property type="entry name" value="AhpC-TSA"/>
    <property type="match status" value="1"/>
</dbReference>
<dbReference type="CDD" id="cd02970">
    <property type="entry name" value="PRX_like2"/>
    <property type="match status" value="1"/>
</dbReference>
<dbReference type="InterPro" id="IPR000866">
    <property type="entry name" value="AhpC/TSA"/>
</dbReference>
<dbReference type="AlphaFoldDB" id="A0A5S5BYA1"/>
<dbReference type="InterPro" id="IPR036249">
    <property type="entry name" value="Thioredoxin-like_sf"/>
</dbReference>
<dbReference type="SUPFAM" id="SSF52833">
    <property type="entry name" value="Thioredoxin-like"/>
    <property type="match status" value="1"/>
</dbReference>
<dbReference type="PROSITE" id="PS51352">
    <property type="entry name" value="THIOREDOXIN_2"/>
    <property type="match status" value="1"/>
</dbReference>